<sequence>MAGIGFELRKLMRRDTLLGMLRAYAYAGVIGSGPWVLSILGILIVGLISVSVVSPATAISEFQVTVTYIIAFSLILTGILQLAFTRFCADRIFEQRESMVLSNFGGVTLVVTAAAGVLSMLVSVFLFPQQSVLFRIVAVASFVVVSNIWIATIFLSGLKQYRSIVLLYALGYALTVGAAYLLRFMDLEGLMLGFLVGQVSLLGGMLVLIVRGYPTSRSVAFDLFDRRWLYPSLMLVGLFFNAGVWADKIIFWVAPSTGGNVIGPLRASLIYDIPVFLAYLSLIPGMAVFLVRMETDFVEYYTNFYDAVREGGSLSYIEDMRNQMVATIRLGVFQIIKIQAIAALLIMVAAPDIFVALGISELYLPLLRVQLVAAGLQVVFLAIINVFCYLDQRRVLVWLTGTFLVLNVVFTLISLKLGPAFFGYGFLLALGVCVVAGLWLVNRSMGRLEYQTFMLH</sequence>
<name>A0ABQ6YAX0_9GAMM</name>
<accession>A0ABQ6YAX0</accession>
<keyword evidence="1" id="KW-0812">Transmembrane</keyword>
<keyword evidence="1" id="KW-1133">Transmembrane helix</keyword>
<feature type="transmembrane region" description="Helical" evidence="1">
    <location>
        <begin position="133"/>
        <end position="158"/>
    </location>
</feature>
<keyword evidence="3" id="KW-1185">Reference proteome</keyword>
<feature type="transmembrane region" description="Helical" evidence="1">
    <location>
        <begin position="191"/>
        <end position="213"/>
    </location>
</feature>
<protein>
    <recommendedName>
        <fullName evidence="4">Histidine kinase</fullName>
    </recommendedName>
</protein>
<keyword evidence="1" id="KW-0472">Membrane</keyword>
<comment type="caution">
    <text evidence="2">The sequence shown here is derived from an EMBL/GenBank/DDBJ whole genome shotgun (WGS) entry which is preliminary data.</text>
</comment>
<feature type="transmembrane region" description="Helical" evidence="1">
    <location>
        <begin position="395"/>
        <end position="415"/>
    </location>
</feature>
<proteinExistence type="predicted"/>
<feature type="transmembrane region" description="Helical" evidence="1">
    <location>
        <begin position="233"/>
        <end position="253"/>
    </location>
</feature>
<evidence type="ECO:0000313" key="2">
    <source>
        <dbReference type="EMBL" id="KAF0807083.1"/>
    </source>
</evidence>
<dbReference type="InterPro" id="IPR031617">
    <property type="entry name" value="PelG"/>
</dbReference>
<evidence type="ECO:0000256" key="1">
    <source>
        <dbReference type="SAM" id="Phobius"/>
    </source>
</evidence>
<feature type="transmembrane region" description="Helical" evidence="1">
    <location>
        <begin position="421"/>
        <end position="441"/>
    </location>
</feature>
<reference evidence="2 3" key="1">
    <citation type="submission" date="2012-09" db="EMBL/GenBank/DDBJ databases">
        <title>Genome Sequence of alkane-degrading Bacterium Alcanivorax sp. 6-D-6.</title>
        <authorList>
            <person name="Lai Q."/>
            <person name="Shao Z."/>
        </authorList>
    </citation>
    <scope>NUCLEOTIDE SEQUENCE [LARGE SCALE GENOMIC DNA]</scope>
    <source>
        <strain evidence="2 3">6-D-6</strain>
    </source>
</reference>
<dbReference type="Proteomes" id="UP000771797">
    <property type="component" value="Unassembled WGS sequence"/>
</dbReference>
<dbReference type="RefSeq" id="WP_097058005.1">
    <property type="nucleotide sequence ID" value="NZ_AQPF01000005.1"/>
</dbReference>
<feature type="transmembrane region" description="Helical" evidence="1">
    <location>
        <begin position="21"/>
        <end position="48"/>
    </location>
</feature>
<evidence type="ECO:0000313" key="3">
    <source>
        <dbReference type="Proteomes" id="UP000771797"/>
    </source>
</evidence>
<feature type="transmembrane region" description="Helical" evidence="1">
    <location>
        <begin position="273"/>
        <end position="291"/>
    </location>
</feature>
<feature type="transmembrane region" description="Helical" evidence="1">
    <location>
        <begin position="165"/>
        <end position="185"/>
    </location>
</feature>
<evidence type="ECO:0008006" key="4">
    <source>
        <dbReference type="Google" id="ProtNLM"/>
    </source>
</evidence>
<feature type="transmembrane region" description="Helical" evidence="1">
    <location>
        <begin position="101"/>
        <end position="127"/>
    </location>
</feature>
<gene>
    <name evidence="2" type="ORF">A6D6_01082</name>
</gene>
<feature type="transmembrane region" description="Helical" evidence="1">
    <location>
        <begin position="371"/>
        <end position="390"/>
    </location>
</feature>
<feature type="transmembrane region" description="Helical" evidence="1">
    <location>
        <begin position="68"/>
        <end position="89"/>
    </location>
</feature>
<feature type="transmembrane region" description="Helical" evidence="1">
    <location>
        <begin position="338"/>
        <end position="359"/>
    </location>
</feature>
<dbReference type="EMBL" id="AQPF01000005">
    <property type="protein sequence ID" value="KAF0807083.1"/>
    <property type="molecule type" value="Genomic_DNA"/>
</dbReference>
<dbReference type="Pfam" id="PF16933">
    <property type="entry name" value="PelG"/>
    <property type="match status" value="1"/>
</dbReference>
<organism evidence="2 3">
    <name type="scientific">Alcanivorax xiamenensis</name>
    <dbReference type="NCBI Taxonomy" id="1177156"/>
    <lineage>
        <taxon>Bacteria</taxon>
        <taxon>Pseudomonadati</taxon>
        <taxon>Pseudomonadota</taxon>
        <taxon>Gammaproteobacteria</taxon>
        <taxon>Oceanospirillales</taxon>
        <taxon>Alcanivoracaceae</taxon>
        <taxon>Alcanivorax</taxon>
    </lineage>
</organism>